<sequence length="791" mass="90334">MKKQLIPLVALLILSCSRKSTDTFRLEERIPEKAESIIISPDILHFQEQLRKNEFLSSNDFELKQDIQKEFWFLKFVKPSSESILSLWDIGKKEKPFLFSTKKDSSLFKIEKLKSKQIESISKNGFSYLKYELEGLNFYTKEEDNFIFLSNSPAILQQVLEEKRVLTDTNFTKIVQAADPDKTSLIFKNSALESTTKGFLAHFNYKIPENPGAWTLTDLDINEKTIKANGLSLNSPTSAIRELPVRDWESIGLIPDDFSSFFTSTYNKKAPKFDIFNVTSAISVVSIPSGKALILNTSEAETAAEKMAGFGELIEKYRNKELYKLKDRDFLKEDLPAFISAENVDYYTFINHFILFSEKETVLKDIISAFENSAVLSEKKYFKEFSQSLSSQGSLFFLDNLSALHTSKEKNETGSNFSFNKYSLAGLQLINEKDFSHIHAILSTAASQNSEEGVRQTLSIKTDNPLAIRPYFFKNHLTDQMDIAVQDDQNSLYLFSNHGNLYWKKQLDSRINGAIHQVDLFKNGYQQLAFSTTFQLDILDRNGNTVKPFPIKFKNELTQPLAVFDYDSNRNYRFALVQGENLYLIGPKGKAIRGFDFEKAESEIILPPKHIRLGTKDYILILESFGILKILSRQGNVRIPIKEKFDFSENEWYGHNQQFISSVTSGDLVKIDEKGNVNHQAAEQSENLQMVANDNNLVYLTDNLLHINEKSLELDYGLYTRPQLFSVNGKTYIAITDTQTQKVFLFNSNAELLKGFPVFGTSPVDIANADTDDNLELMVKGDKNEIIIYDF</sequence>
<reference evidence="2" key="1">
    <citation type="submission" date="2018-03" db="EMBL/GenBank/DDBJ databases">
        <title>Gramella fulva sp. nov., isolated from a dry surface of tidal flat.</title>
        <authorList>
            <person name="Hwang S.H."/>
            <person name="Hwang W.M."/>
            <person name="Kang K."/>
            <person name="Ahn T.-Y."/>
        </authorList>
    </citation>
    <scope>NUCLEOTIDE SEQUENCE [LARGE SCALE GENOMIC DNA]</scope>
    <source>
        <strain evidence="2">SH35</strain>
    </source>
</reference>
<gene>
    <name evidence="1" type="ORF">C7S20_02830</name>
</gene>
<keyword evidence="2" id="KW-1185">Reference proteome</keyword>
<dbReference type="KEGG" id="grs:C7S20_02830"/>
<dbReference type="AlphaFoldDB" id="A0A2R3Z202"/>
<protein>
    <submittedName>
        <fullName evidence="1">Uncharacterized protein</fullName>
    </submittedName>
</protein>
<dbReference type="Proteomes" id="UP000241507">
    <property type="component" value="Chromosome"/>
</dbReference>
<dbReference type="PROSITE" id="PS51257">
    <property type="entry name" value="PROKAR_LIPOPROTEIN"/>
    <property type="match status" value="1"/>
</dbReference>
<dbReference type="RefSeq" id="WP_107011054.1">
    <property type="nucleotide sequence ID" value="NZ_CP028136.1"/>
</dbReference>
<evidence type="ECO:0000313" key="1">
    <source>
        <dbReference type="EMBL" id="AVR44276.1"/>
    </source>
</evidence>
<accession>A0A2R3Z202</accession>
<proteinExistence type="predicted"/>
<dbReference type="OrthoDB" id="1093345at2"/>
<organism evidence="1 2">
    <name type="scientific">Christiangramia fulva</name>
    <dbReference type="NCBI Taxonomy" id="2126553"/>
    <lineage>
        <taxon>Bacteria</taxon>
        <taxon>Pseudomonadati</taxon>
        <taxon>Bacteroidota</taxon>
        <taxon>Flavobacteriia</taxon>
        <taxon>Flavobacteriales</taxon>
        <taxon>Flavobacteriaceae</taxon>
        <taxon>Christiangramia</taxon>
    </lineage>
</organism>
<evidence type="ECO:0000313" key="2">
    <source>
        <dbReference type="Proteomes" id="UP000241507"/>
    </source>
</evidence>
<dbReference type="EMBL" id="CP028136">
    <property type="protein sequence ID" value="AVR44276.1"/>
    <property type="molecule type" value="Genomic_DNA"/>
</dbReference>
<name>A0A2R3Z202_9FLAO</name>